<accession>D3AQN0</accession>
<name>D3AQN0_9FIRM</name>
<evidence type="ECO:0000256" key="1">
    <source>
        <dbReference type="SAM" id="MobiDB-lite"/>
    </source>
</evidence>
<feature type="region of interest" description="Disordered" evidence="1">
    <location>
        <begin position="28"/>
        <end position="51"/>
    </location>
</feature>
<feature type="compositionally biased region" description="Polar residues" evidence="1">
    <location>
        <begin position="39"/>
        <end position="51"/>
    </location>
</feature>
<comment type="caution">
    <text evidence="2">The sequence shown here is derived from an EMBL/GenBank/DDBJ whole genome shotgun (WGS) entry which is preliminary data.</text>
</comment>
<gene>
    <name evidence="2" type="ORF">CLOSTHATH_05937</name>
</gene>
<dbReference type="AlphaFoldDB" id="D3AQN0"/>
<dbReference type="HOGENOM" id="CLU_3099637_0_0_9"/>
<organism evidence="2 3">
    <name type="scientific">Hungatella hathewayi DSM 13479</name>
    <dbReference type="NCBI Taxonomy" id="566550"/>
    <lineage>
        <taxon>Bacteria</taxon>
        <taxon>Bacillati</taxon>
        <taxon>Bacillota</taxon>
        <taxon>Clostridia</taxon>
        <taxon>Lachnospirales</taxon>
        <taxon>Lachnospiraceae</taxon>
        <taxon>Hungatella</taxon>
    </lineage>
</organism>
<dbReference type="EMBL" id="ACIO01000664">
    <property type="protein sequence ID" value="EFC95878.1"/>
    <property type="molecule type" value="Genomic_DNA"/>
</dbReference>
<protein>
    <submittedName>
        <fullName evidence="2">Uncharacterized protein</fullName>
    </submittedName>
</protein>
<evidence type="ECO:0000313" key="2">
    <source>
        <dbReference type="EMBL" id="EFC95878.1"/>
    </source>
</evidence>
<dbReference type="Proteomes" id="UP000004968">
    <property type="component" value="Unassembled WGS sequence"/>
</dbReference>
<evidence type="ECO:0000313" key="3">
    <source>
        <dbReference type="Proteomes" id="UP000004968"/>
    </source>
</evidence>
<reference evidence="2 3" key="1">
    <citation type="submission" date="2010-01" db="EMBL/GenBank/DDBJ databases">
        <authorList>
            <person name="Weinstock G."/>
            <person name="Sodergren E."/>
            <person name="Clifton S."/>
            <person name="Fulton L."/>
            <person name="Fulton B."/>
            <person name="Courtney L."/>
            <person name="Fronick C."/>
            <person name="Harrison M."/>
            <person name="Strong C."/>
            <person name="Farmer C."/>
            <person name="Delahaunty K."/>
            <person name="Markovic C."/>
            <person name="Hall O."/>
            <person name="Minx P."/>
            <person name="Tomlinson C."/>
            <person name="Mitreva M."/>
            <person name="Nelson J."/>
            <person name="Hou S."/>
            <person name="Wollam A."/>
            <person name="Pepin K.H."/>
            <person name="Johnson M."/>
            <person name="Bhonagiri V."/>
            <person name="Nash W.E."/>
            <person name="Warren W."/>
            <person name="Chinwalla A."/>
            <person name="Mardis E.R."/>
            <person name="Wilson R.K."/>
        </authorList>
    </citation>
    <scope>NUCLEOTIDE SEQUENCE [LARGE SCALE GENOMIC DNA]</scope>
    <source>
        <strain evidence="2 3">DSM 13479</strain>
    </source>
</reference>
<proteinExistence type="predicted"/>
<sequence length="51" mass="5732">MIINRCPPFAKTGFHSYRRSALPPKGLLTSQEPFPVTPKSVSQSLRHASFF</sequence>